<name>A0A6H1ZDC9_9ZZZZ</name>
<accession>A0A6H1ZDC9</accession>
<reference evidence="1" key="1">
    <citation type="submission" date="2020-03" db="EMBL/GenBank/DDBJ databases">
        <title>The deep terrestrial virosphere.</title>
        <authorList>
            <person name="Holmfeldt K."/>
            <person name="Nilsson E."/>
            <person name="Simone D."/>
            <person name="Lopez-Fernandez M."/>
            <person name="Wu X."/>
            <person name="de Brujin I."/>
            <person name="Lundin D."/>
            <person name="Andersson A."/>
            <person name="Bertilsson S."/>
            <person name="Dopson M."/>
        </authorList>
    </citation>
    <scope>NUCLEOTIDE SEQUENCE</scope>
    <source>
        <strain evidence="1">TM448A00243</strain>
        <strain evidence="2">TM448B00304</strain>
    </source>
</reference>
<protein>
    <submittedName>
        <fullName evidence="1">Uncharacterized protein</fullName>
    </submittedName>
</protein>
<dbReference type="EMBL" id="MT144607">
    <property type="protein sequence ID" value="QJH94823.1"/>
    <property type="molecule type" value="Genomic_DNA"/>
</dbReference>
<dbReference type="EMBL" id="MT143991">
    <property type="protein sequence ID" value="QJA45462.1"/>
    <property type="molecule type" value="Genomic_DNA"/>
</dbReference>
<gene>
    <name evidence="1" type="ORF">TM448A00243_0011</name>
    <name evidence="2" type="ORF">TM448B00304_0002</name>
</gene>
<evidence type="ECO:0000313" key="1">
    <source>
        <dbReference type="EMBL" id="QJA45462.1"/>
    </source>
</evidence>
<organism evidence="1">
    <name type="scientific">viral metagenome</name>
    <dbReference type="NCBI Taxonomy" id="1070528"/>
    <lineage>
        <taxon>unclassified sequences</taxon>
        <taxon>metagenomes</taxon>
        <taxon>organismal metagenomes</taxon>
    </lineage>
</organism>
<proteinExistence type="predicted"/>
<dbReference type="AlphaFoldDB" id="A0A6H1ZDC9"/>
<evidence type="ECO:0000313" key="2">
    <source>
        <dbReference type="EMBL" id="QJH94823.1"/>
    </source>
</evidence>
<sequence length="161" mass="18993">MRKINRVQVDWLTIFFEDDPRLFFRFRSYDVKNRRMAGYGGHWERTLNMLSQKRRSILEPLVSTIRERCTAIAKTLDKYYDGEEITLIKAEMALREDNSLELNIQRYYDTESEWPGDLLIVERGGETLLNYREAIAQTYHDDMVSIMALIQAAFSKIRLGG</sequence>